<reference evidence="1 2" key="1">
    <citation type="submission" date="2013-12" db="EMBL/GenBank/DDBJ databases">
        <title>Draft genome of the parsitic nematode Ancylostoma duodenale.</title>
        <authorList>
            <person name="Mitreva M."/>
        </authorList>
    </citation>
    <scope>NUCLEOTIDE SEQUENCE [LARGE SCALE GENOMIC DNA]</scope>
    <source>
        <strain evidence="1 2">Zhejiang</strain>
    </source>
</reference>
<evidence type="ECO:0000313" key="1">
    <source>
        <dbReference type="EMBL" id="KIH52503.1"/>
    </source>
</evidence>
<dbReference type="Proteomes" id="UP000054047">
    <property type="component" value="Unassembled WGS sequence"/>
</dbReference>
<gene>
    <name evidence="1" type="ORF">ANCDUO_17396</name>
</gene>
<dbReference type="OrthoDB" id="5853072at2759"/>
<accession>A0A0C2C858</accession>
<dbReference type="EMBL" id="KN743517">
    <property type="protein sequence ID" value="KIH52503.1"/>
    <property type="molecule type" value="Genomic_DNA"/>
</dbReference>
<evidence type="ECO:0000313" key="2">
    <source>
        <dbReference type="Proteomes" id="UP000054047"/>
    </source>
</evidence>
<organism evidence="1 2">
    <name type="scientific">Ancylostoma duodenale</name>
    <dbReference type="NCBI Taxonomy" id="51022"/>
    <lineage>
        <taxon>Eukaryota</taxon>
        <taxon>Metazoa</taxon>
        <taxon>Ecdysozoa</taxon>
        <taxon>Nematoda</taxon>
        <taxon>Chromadorea</taxon>
        <taxon>Rhabditida</taxon>
        <taxon>Rhabditina</taxon>
        <taxon>Rhabditomorpha</taxon>
        <taxon>Strongyloidea</taxon>
        <taxon>Ancylostomatidae</taxon>
        <taxon>Ancylostomatinae</taxon>
        <taxon>Ancylostoma</taxon>
    </lineage>
</organism>
<dbReference type="AlphaFoldDB" id="A0A0C2C858"/>
<protein>
    <submittedName>
        <fullName evidence="1">Uncharacterized protein</fullName>
    </submittedName>
</protein>
<sequence length="119" mass="13649">MVTATKDWNHVQINSYNQIGDHYNYFKCTHWIKSPNGTKIEIEISDISSNVERIGCILAGIEIKTQEDQRLTGYSQPPAEGPAVMPLKSWKQLFRNQGSLTQLIKDQFPKQRKKAIESK</sequence>
<name>A0A0C2C858_9BILA</name>
<proteinExistence type="predicted"/>
<keyword evidence="2" id="KW-1185">Reference proteome</keyword>